<dbReference type="Pfam" id="PF10973">
    <property type="entry name" value="DUF2799"/>
    <property type="match status" value="1"/>
</dbReference>
<name>A0A5B7YAQ3_9ALTE</name>
<evidence type="ECO:0000313" key="1">
    <source>
        <dbReference type="EMBL" id="QCZ92731.1"/>
    </source>
</evidence>
<gene>
    <name evidence="1" type="ORF">FBQ74_04230</name>
</gene>
<dbReference type="InterPro" id="IPR021242">
    <property type="entry name" value="DUF2799"/>
</dbReference>
<organism evidence="1 2">
    <name type="scientific">Salinimonas iocasae</name>
    <dbReference type="NCBI Taxonomy" id="2572577"/>
    <lineage>
        <taxon>Bacteria</taxon>
        <taxon>Pseudomonadati</taxon>
        <taxon>Pseudomonadota</taxon>
        <taxon>Gammaproteobacteria</taxon>
        <taxon>Alteromonadales</taxon>
        <taxon>Alteromonadaceae</taxon>
        <taxon>Alteromonas/Salinimonas group</taxon>
        <taxon>Salinimonas</taxon>
    </lineage>
</organism>
<dbReference type="OrthoDB" id="5704626at2"/>
<evidence type="ECO:0000313" key="2">
    <source>
        <dbReference type="Proteomes" id="UP000304912"/>
    </source>
</evidence>
<accession>A0A5B7YAQ3</accession>
<proteinExistence type="predicted"/>
<reference evidence="1 2" key="1">
    <citation type="submission" date="2019-04" db="EMBL/GenBank/DDBJ databases">
        <title>Salinimonas iocasae sp. nov., a halophilic bacterium isolated from the outer tube casing of tubeworms in Okinawa Trough.</title>
        <authorList>
            <person name="Zhang H."/>
            <person name="Wang H."/>
            <person name="Li C."/>
        </authorList>
    </citation>
    <scope>NUCLEOTIDE SEQUENCE [LARGE SCALE GENOMIC DNA]</scope>
    <source>
        <strain evidence="1 2">KX18D6</strain>
    </source>
</reference>
<dbReference type="KEGG" id="salk:FBQ74_04230"/>
<dbReference type="AlphaFoldDB" id="A0A5B7YAQ3"/>
<sequence length="179" mass="19894">MFRGRVLTCYRTRTCSKPERTTSFYQQVRERKTIMKKVLAVTVLLCTSPFAMASTNSATCSESLEWQDSGFEMGSKGKAATEFYALAKQCNGNVSQTEEAAFVKGYMAGIQTFCNYENGFELGKENASVPNVCPKSMLDEIAQGYKDGKAHQNRRLNDILSTDTVGIVPRYNVPFSSGR</sequence>
<dbReference type="EMBL" id="CP039852">
    <property type="protein sequence ID" value="QCZ92731.1"/>
    <property type="molecule type" value="Genomic_DNA"/>
</dbReference>
<protein>
    <submittedName>
        <fullName evidence="1">DUF2799 domain-containing protein</fullName>
    </submittedName>
</protein>
<dbReference type="Proteomes" id="UP000304912">
    <property type="component" value="Chromosome"/>
</dbReference>
<keyword evidence="2" id="KW-1185">Reference proteome</keyword>